<gene>
    <name evidence="1" type="ORF">ACFPXP_09285</name>
</gene>
<sequence>MRSKLILIEGLPGFGKSTTAQIVNQLLAEHKVDTRLFLEGDLQHPADYDGVACLTKEQFEAAFSDSSFYQLFLEYSIQKGDELLVPYRKICDEHQIDLSDEVFQTIFQQDIYELPLQKNIELITDRWSQFGKTAAEESTTYVFECCFIQNPVTVSMVKYNAPEEIVSDYVLKLEQAIRHLDPLLIYIEQDHLETVFHKASKERESSWLNGFVDYYTGQGFGLENGFQGIEGTIQVLKHRQQLEQEIVNKLHIETIVLNNSQFDQAAWRQKLRDILNPFL</sequence>
<dbReference type="Proteomes" id="UP001596250">
    <property type="component" value="Unassembled WGS sequence"/>
</dbReference>
<dbReference type="InterPro" id="IPR027417">
    <property type="entry name" value="P-loop_NTPase"/>
</dbReference>
<dbReference type="SUPFAM" id="SSF52540">
    <property type="entry name" value="P-loop containing nucleoside triphosphate hydrolases"/>
    <property type="match status" value="2"/>
</dbReference>
<reference evidence="2" key="1">
    <citation type="journal article" date="2019" name="Int. J. Syst. Evol. Microbiol.">
        <title>The Global Catalogue of Microorganisms (GCM) 10K type strain sequencing project: providing services to taxonomists for standard genome sequencing and annotation.</title>
        <authorList>
            <consortium name="The Broad Institute Genomics Platform"/>
            <consortium name="The Broad Institute Genome Sequencing Center for Infectious Disease"/>
            <person name="Wu L."/>
            <person name="Ma J."/>
        </authorList>
    </citation>
    <scope>NUCLEOTIDE SEQUENCE [LARGE SCALE GENOMIC DNA]</scope>
    <source>
        <strain evidence="2">CCM 8749</strain>
    </source>
</reference>
<proteinExistence type="predicted"/>
<keyword evidence="2" id="KW-1185">Reference proteome</keyword>
<evidence type="ECO:0000313" key="2">
    <source>
        <dbReference type="Proteomes" id="UP001596250"/>
    </source>
</evidence>
<accession>A0ABW1IPC2</accession>
<organism evidence="1 2">
    <name type="scientific">Marinicrinis lubricantis</name>
    <dbReference type="NCBI Taxonomy" id="2086470"/>
    <lineage>
        <taxon>Bacteria</taxon>
        <taxon>Bacillati</taxon>
        <taxon>Bacillota</taxon>
        <taxon>Bacilli</taxon>
        <taxon>Bacillales</taxon>
        <taxon>Paenibacillaceae</taxon>
    </lineage>
</organism>
<dbReference type="EMBL" id="JBHSQV010000121">
    <property type="protein sequence ID" value="MFC5986609.1"/>
    <property type="molecule type" value="Genomic_DNA"/>
</dbReference>
<evidence type="ECO:0000313" key="1">
    <source>
        <dbReference type="EMBL" id="MFC5986609.1"/>
    </source>
</evidence>
<name>A0ABW1IPC2_9BACL</name>
<protein>
    <submittedName>
        <fullName evidence="1">Uncharacterized protein</fullName>
    </submittedName>
</protein>
<comment type="caution">
    <text evidence="1">The sequence shown here is derived from an EMBL/GenBank/DDBJ whole genome shotgun (WGS) entry which is preliminary data.</text>
</comment>
<dbReference type="RefSeq" id="WP_379893930.1">
    <property type="nucleotide sequence ID" value="NZ_CBCSCT010000090.1"/>
</dbReference>
<dbReference type="NCBIfam" id="NF005250">
    <property type="entry name" value="PRK06761.1"/>
    <property type="match status" value="1"/>
</dbReference>